<dbReference type="RefSeq" id="WP_190893982.1">
    <property type="nucleotide sequence ID" value="NZ_JACJTE010000012.1"/>
</dbReference>
<dbReference type="Pfam" id="PF12680">
    <property type="entry name" value="SnoaL_2"/>
    <property type="match status" value="1"/>
</dbReference>
<reference evidence="2 3" key="1">
    <citation type="journal article" date="2020" name="ISME J.">
        <title>Comparative genomics reveals insights into cyanobacterial evolution and habitat adaptation.</title>
        <authorList>
            <person name="Chen M.Y."/>
            <person name="Teng W.K."/>
            <person name="Zhao L."/>
            <person name="Hu C.X."/>
            <person name="Zhou Y.K."/>
            <person name="Han B.P."/>
            <person name="Song L.R."/>
            <person name="Shu W.S."/>
        </authorList>
    </citation>
    <scope>NUCLEOTIDE SEQUENCE [LARGE SCALE GENOMIC DNA]</scope>
    <source>
        <strain evidence="2 3">FACHB-391</strain>
    </source>
</reference>
<dbReference type="Proteomes" id="UP000604661">
    <property type="component" value="Unassembled WGS sequence"/>
</dbReference>
<feature type="domain" description="SnoaL-like" evidence="1">
    <location>
        <begin position="10"/>
        <end position="107"/>
    </location>
</feature>
<dbReference type="InterPro" id="IPR037401">
    <property type="entry name" value="SnoaL-like"/>
</dbReference>
<dbReference type="PANTHER" id="PTHR41252:SF1">
    <property type="entry name" value="BLR2505 PROTEIN"/>
    <property type="match status" value="1"/>
</dbReference>
<name>A0ABR8EY94_NOSLI</name>
<organism evidence="2 3">
    <name type="scientific">Nostoc linckia FACHB-391</name>
    <dbReference type="NCBI Taxonomy" id="2692906"/>
    <lineage>
        <taxon>Bacteria</taxon>
        <taxon>Bacillati</taxon>
        <taxon>Cyanobacteriota</taxon>
        <taxon>Cyanophyceae</taxon>
        <taxon>Nostocales</taxon>
        <taxon>Nostocaceae</taxon>
        <taxon>Nostoc</taxon>
    </lineage>
</organism>
<accession>A0ABR8EY94</accession>
<protein>
    <submittedName>
        <fullName evidence="2">Nuclear transport factor 2 family protein</fullName>
    </submittedName>
</protein>
<dbReference type="Gene3D" id="3.10.450.50">
    <property type="match status" value="1"/>
</dbReference>
<proteinExistence type="predicted"/>
<sequence length="122" mass="13533">MSQNNKAILEAANAAIAQGNYEGFLSFCADDTEWTFVGDKTLKGKEAVRQWMVTEYVEPPLNIVANLIAEGDFVTALGDLTLKDKDGRATHYSYCDVWRFRGGKMVELKAFTEVKDETSNAA</sequence>
<evidence type="ECO:0000259" key="1">
    <source>
        <dbReference type="Pfam" id="PF12680"/>
    </source>
</evidence>
<keyword evidence="3" id="KW-1185">Reference proteome</keyword>
<dbReference type="EMBL" id="JACJTE010000012">
    <property type="protein sequence ID" value="MBD2561610.1"/>
    <property type="molecule type" value="Genomic_DNA"/>
</dbReference>
<dbReference type="PANTHER" id="PTHR41252">
    <property type="entry name" value="BLR2505 PROTEIN"/>
    <property type="match status" value="1"/>
</dbReference>
<evidence type="ECO:0000313" key="3">
    <source>
        <dbReference type="Proteomes" id="UP000604661"/>
    </source>
</evidence>
<dbReference type="SUPFAM" id="SSF54427">
    <property type="entry name" value="NTF2-like"/>
    <property type="match status" value="1"/>
</dbReference>
<comment type="caution">
    <text evidence="2">The sequence shown here is derived from an EMBL/GenBank/DDBJ whole genome shotgun (WGS) entry which is preliminary data.</text>
</comment>
<gene>
    <name evidence="2" type="ORF">H6G95_13490</name>
</gene>
<dbReference type="InterPro" id="IPR032710">
    <property type="entry name" value="NTF2-like_dom_sf"/>
</dbReference>
<evidence type="ECO:0000313" key="2">
    <source>
        <dbReference type="EMBL" id="MBD2561610.1"/>
    </source>
</evidence>